<accession>A0ACC3TKM5</accession>
<evidence type="ECO:0000313" key="1">
    <source>
        <dbReference type="EMBL" id="KAK9321535.1"/>
    </source>
</evidence>
<comment type="caution">
    <text evidence="1">The sequence shown here is derived from an EMBL/GenBank/DDBJ whole genome shotgun (WGS) entry which is preliminary data.</text>
</comment>
<name>A0ACC3TKM5_9ASCO</name>
<evidence type="ECO:0000313" key="2">
    <source>
        <dbReference type="Proteomes" id="UP001489719"/>
    </source>
</evidence>
<dbReference type="Proteomes" id="UP001489719">
    <property type="component" value="Unassembled WGS sequence"/>
</dbReference>
<sequence>MVEKEILEAIPQSIFKKEAHPTTTLLPTASTDRASFQAKAEDYDVEIAVSSTHDNKQSSQQEKDANIMDWYGQDDPEMETQ</sequence>
<gene>
    <name evidence="1" type="ORF">V1517DRAFT_170954</name>
</gene>
<keyword evidence="2" id="KW-1185">Reference proteome</keyword>
<organism evidence="1 2">
    <name type="scientific">Lipomyces orientalis</name>
    <dbReference type="NCBI Taxonomy" id="1233043"/>
    <lineage>
        <taxon>Eukaryota</taxon>
        <taxon>Fungi</taxon>
        <taxon>Dikarya</taxon>
        <taxon>Ascomycota</taxon>
        <taxon>Saccharomycotina</taxon>
        <taxon>Lipomycetes</taxon>
        <taxon>Lipomycetales</taxon>
        <taxon>Lipomycetaceae</taxon>
        <taxon>Lipomyces</taxon>
    </lineage>
</organism>
<dbReference type="EMBL" id="MU970096">
    <property type="protein sequence ID" value="KAK9321535.1"/>
    <property type="molecule type" value="Genomic_DNA"/>
</dbReference>
<protein>
    <submittedName>
        <fullName evidence="1">Uncharacterized protein</fullName>
    </submittedName>
</protein>
<proteinExistence type="predicted"/>
<reference evidence="2" key="1">
    <citation type="journal article" date="2024" name="Front. Bioeng. Biotechnol.">
        <title>Genome-scale model development and genomic sequencing of the oleaginous clade Lipomyces.</title>
        <authorList>
            <person name="Czajka J.J."/>
            <person name="Han Y."/>
            <person name="Kim J."/>
            <person name="Mondo S.J."/>
            <person name="Hofstad B.A."/>
            <person name="Robles A."/>
            <person name="Haridas S."/>
            <person name="Riley R."/>
            <person name="LaButti K."/>
            <person name="Pangilinan J."/>
            <person name="Andreopoulos W."/>
            <person name="Lipzen A."/>
            <person name="Yan J."/>
            <person name="Wang M."/>
            <person name="Ng V."/>
            <person name="Grigoriev I.V."/>
            <person name="Spatafora J.W."/>
            <person name="Magnuson J.K."/>
            <person name="Baker S.E."/>
            <person name="Pomraning K.R."/>
        </authorList>
    </citation>
    <scope>NUCLEOTIDE SEQUENCE [LARGE SCALE GENOMIC DNA]</scope>
    <source>
        <strain evidence="2">CBS 10300</strain>
    </source>
</reference>